<gene>
    <name evidence="2" type="ORF">AAF712_002697</name>
</gene>
<dbReference type="InterPro" id="IPR051604">
    <property type="entry name" value="Ergot_Alk_Oxidoreductase"/>
</dbReference>
<dbReference type="EMBL" id="JBBXMP010000008">
    <property type="protein sequence ID" value="KAL0070207.1"/>
    <property type="molecule type" value="Genomic_DNA"/>
</dbReference>
<sequence length="313" mass="35166">MNTTKTPSILLVGGTGTTGIPLTRLLLSRTNHNVLVTSRRGQGGIPSDLLETYGGRLKGVRFSWEDTSTYRTLFEGKDGSIQIHAMYLIPPFTIYTDRNAQDLVDVAVSRDLKRIVLVSDTVHEKGDHSVGAQVHAHLDELKRAGKLETYAVLRPSWFYVNLPGFEKEEIMGHGRISSITEDGKMGWTDIETVAETALRALVDEPSEVFEQYIITGPEALSYDEVTSLLSRVLNRPVVHRRVTERELAEHYKTNMGLSDGFVEFYVNCDRHVAAGKDEAMFNLETNLEKGIKRVKGTKKLLEYLEDVKHDFVN</sequence>
<dbReference type="InterPro" id="IPR008030">
    <property type="entry name" value="NmrA-like"/>
</dbReference>
<comment type="caution">
    <text evidence="2">The sequence shown here is derived from an EMBL/GenBank/DDBJ whole genome shotgun (WGS) entry which is preliminary data.</text>
</comment>
<dbReference type="Gene3D" id="3.40.50.720">
    <property type="entry name" value="NAD(P)-binding Rossmann-like Domain"/>
    <property type="match status" value="1"/>
</dbReference>
<dbReference type="PANTHER" id="PTHR43162">
    <property type="match status" value="1"/>
</dbReference>
<accession>A0ABR3AA06</accession>
<organism evidence="2 3">
    <name type="scientific">Marasmius tenuissimus</name>
    <dbReference type="NCBI Taxonomy" id="585030"/>
    <lineage>
        <taxon>Eukaryota</taxon>
        <taxon>Fungi</taxon>
        <taxon>Dikarya</taxon>
        <taxon>Basidiomycota</taxon>
        <taxon>Agaricomycotina</taxon>
        <taxon>Agaricomycetes</taxon>
        <taxon>Agaricomycetidae</taxon>
        <taxon>Agaricales</taxon>
        <taxon>Marasmiineae</taxon>
        <taxon>Marasmiaceae</taxon>
        <taxon>Marasmius</taxon>
    </lineage>
</organism>
<name>A0ABR3AA06_9AGAR</name>
<dbReference type="InterPro" id="IPR036291">
    <property type="entry name" value="NAD(P)-bd_dom_sf"/>
</dbReference>
<evidence type="ECO:0000259" key="1">
    <source>
        <dbReference type="Pfam" id="PF05368"/>
    </source>
</evidence>
<dbReference type="SUPFAM" id="SSF51735">
    <property type="entry name" value="NAD(P)-binding Rossmann-fold domains"/>
    <property type="match status" value="1"/>
</dbReference>
<keyword evidence="3" id="KW-1185">Reference proteome</keyword>
<proteinExistence type="predicted"/>
<dbReference type="Gene3D" id="3.90.25.10">
    <property type="entry name" value="UDP-galactose 4-epimerase, domain 1"/>
    <property type="match status" value="1"/>
</dbReference>
<dbReference type="Proteomes" id="UP001437256">
    <property type="component" value="Unassembled WGS sequence"/>
</dbReference>
<evidence type="ECO:0000313" key="3">
    <source>
        <dbReference type="Proteomes" id="UP001437256"/>
    </source>
</evidence>
<dbReference type="PANTHER" id="PTHR43162:SF1">
    <property type="entry name" value="PRESTALK A DIFFERENTIATION PROTEIN A"/>
    <property type="match status" value="1"/>
</dbReference>
<reference evidence="2 3" key="1">
    <citation type="submission" date="2024-05" db="EMBL/GenBank/DDBJ databases">
        <title>A draft genome resource for the thread blight pathogen Marasmius tenuissimus strain MS-2.</title>
        <authorList>
            <person name="Yulfo-Soto G.E."/>
            <person name="Baruah I.K."/>
            <person name="Amoako-Attah I."/>
            <person name="Bukari Y."/>
            <person name="Meinhardt L.W."/>
            <person name="Bailey B.A."/>
            <person name="Cohen S.P."/>
        </authorList>
    </citation>
    <scope>NUCLEOTIDE SEQUENCE [LARGE SCALE GENOMIC DNA]</scope>
    <source>
        <strain evidence="2 3">MS-2</strain>
    </source>
</reference>
<dbReference type="Pfam" id="PF05368">
    <property type="entry name" value="NmrA"/>
    <property type="match status" value="1"/>
</dbReference>
<feature type="domain" description="NmrA-like" evidence="1">
    <location>
        <begin position="8"/>
        <end position="255"/>
    </location>
</feature>
<evidence type="ECO:0000313" key="2">
    <source>
        <dbReference type="EMBL" id="KAL0070207.1"/>
    </source>
</evidence>
<protein>
    <recommendedName>
        <fullName evidence="1">NmrA-like domain-containing protein</fullName>
    </recommendedName>
</protein>